<dbReference type="GO" id="GO:0005886">
    <property type="term" value="C:plasma membrane"/>
    <property type="evidence" value="ECO:0007669"/>
    <property type="project" value="UniProtKB-SubCell"/>
</dbReference>
<feature type="region of interest" description="Disordered" evidence="21">
    <location>
        <begin position="619"/>
        <end position="640"/>
    </location>
</feature>
<dbReference type="Gene3D" id="3.30.1050.10">
    <property type="entry name" value="SCP2 sterol-binding domain"/>
    <property type="match status" value="1"/>
</dbReference>
<dbReference type="InterPro" id="IPR001972">
    <property type="entry name" value="Stomatin_HflK_fam"/>
</dbReference>
<keyword evidence="17" id="KW-0968">Cytoplasmic vesicle</keyword>
<keyword evidence="20" id="KW-0175">Coiled coil</keyword>
<evidence type="ECO:0000256" key="6">
    <source>
        <dbReference type="ARBA" id="ARBA00022448"/>
    </source>
</evidence>
<evidence type="ECO:0000256" key="8">
    <source>
        <dbReference type="ARBA" id="ARBA00022553"/>
    </source>
</evidence>
<dbReference type="GO" id="GO:0045121">
    <property type="term" value="C:membrane raft"/>
    <property type="evidence" value="ECO:0007669"/>
    <property type="project" value="UniProtKB-SubCell"/>
</dbReference>
<comment type="caution">
    <text evidence="24">The sequence shown here is derived from an EMBL/GenBank/DDBJ whole genome shotgun (WGS) entry which is preliminary data.</text>
</comment>
<dbReference type="STRING" id="8496.A0A151MAK4"/>
<gene>
    <name evidence="24" type="primary">STOML1</name>
    <name evidence="24" type="ORF">Y1Q_0001722</name>
</gene>
<comment type="similarity">
    <text evidence="5">Belongs to the band 7/mec-2 family.</text>
</comment>
<protein>
    <recommendedName>
        <fullName evidence="18">Stomatin-like protein 1</fullName>
    </recommendedName>
</protein>
<evidence type="ECO:0000256" key="20">
    <source>
        <dbReference type="SAM" id="Coils"/>
    </source>
</evidence>
<keyword evidence="12" id="KW-0862">Zinc</keyword>
<dbReference type="SUPFAM" id="SSF55718">
    <property type="entry name" value="SCP-like"/>
    <property type="match status" value="1"/>
</dbReference>
<dbReference type="PANTHER" id="PTHR10264">
    <property type="entry name" value="BAND 7 PROTEIN-RELATED"/>
    <property type="match status" value="1"/>
</dbReference>
<evidence type="ECO:0000313" key="24">
    <source>
        <dbReference type="EMBL" id="KYO21548.1"/>
    </source>
</evidence>
<dbReference type="InterPro" id="IPR036013">
    <property type="entry name" value="Band_7/SPFH_dom_sf"/>
</dbReference>
<evidence type="ECO:0000313" key="25">
    <source>
        <dbReference type="Proteomes" id="UP000050525"/>
    </source>
</evidence>
<evidence type="ECO:0000256" key="21">
    <source>
        <dbReference type="SAM" id="MobiDB-lite"/>
    </source>
</evidence>
<feature type="domain" description="B box-type" evidence="23">
    <location>
        <begin position="463"/>
        <end position="499"/>
    </location>
</feature>
<evidence type="ECO:0000256" key="12">
    <source>
        <dbReference type="ARBA" id="ARBA00022833"/>
    </source>
</evidence>
<keyword evidence="9 22" id="KW-0812">Transmembrane</keyword>
<keyword evidence="15" id="KW-0445">Lipid transport</keyword>
<evidence type="ECO:0000256" key="3">
    <source>
        <dbReference type="ARBA" id="ARBA00004414"/>
    </source>
</evidence>
<dbReference type="AlphaFoldDB" id="A0A151MAK4"/>
<dbReference type="InterPro" id="IPR001107">
    <property type="entry name" value="Band_7"/>
</dbReference>
<keyword evidence="10" id="KW-0967">Endosome</keyword>
<evidence type="ECO:0000256" key="18">
    <source>
        <dbReference type="ARBA" id="ARBA00071551"/>
    </source>
</evidence>
<evidence type="ECO:0000256" key="4">
    <source>
        <dbReference type="ARBA" id="ARBA00004541"/>
    </source>
</evidence>
<dbReference type="Proteomes" id="UP000050525">
    <property type="component" value="Unassembled WGS sequence"/>
</dbReference>
<dbReference type="Pfam" id="PF01145">
    <property type="entry name" value="Band_7"/>
    <property type="match status" value="1"/>
</dbReference>
<comment type="subcellular location">
    <subcellularLocation>
        <location evidence="2">Cell membrane</location>
        <topology evidence="2">Single-pass type III membrane protein</topology>
    </subcellularLocation>
    <subcellularLocation>
        <location evidence="4">Cytoplasmic vesicle</location>
    </subcellularLocation>
    <subcellularLocation>
        <location evidence="3">Late endosome membrane</location>
    </subcellularLocation>
    <subcellularLocation>
        <location evidence="1">Membrane raft</location>
    </subcellularLocation>
</comment>
<dbReference type="Gene3D" id="3.30.479.30">
    <property type="entry name" value="Band 7 domain"/>
    <property type="match status" value="1"/>
</dbReference>
<evidence type="ECO:0000256" key="14">
    <source>
        <dbReference type="ARBA" id="ARBA00022989"/>
    </source>
</evidence>
<dbReference type="Pfam" id="PF02036">
    <property type="entry name" value="SCP2"/>
    <property type="match status" value="1"/>
</dbReference>
<dbReference type="GO" id="GO:0006869">
    <property type="term" value="P:lipid transport"/>
    <property type="evidence" value="ECO:0007669"/>
    <property type="project" value="UniProtKB-KW"/>
</dbReference>
<dbReference type="FunFam" id="3.30.1050.10:FF:000003">
    <property type="entry name" value="stomatin-like protein 1 isoform X2"/>
    <property type="match status" value="1"/>
</dbReference>
<reference evidence="24 25" key="1">
    <citation type="journal article" date="2012" name="Genome Biol.">
        <title>Sequencing three crocodilian genomes to illuminate the evolution of archosaurs and amniotes.</title>
        <authorList>
            <person name="St John J.A."/>
            <person name="Braun E.L."/>
            <person name="Isberg S.R."/>
            <person name="Miles L.G."/>
            <person name="Chong A.Y."/>
            <person name="Gongora J."/>
            <person name="Dalzell P."/>
            <person name="Moran C."/>
            <person name="Bed'hom B."/>
            <person name="Abzhanov A."/>
            <person name="Burgess S.C."/>
            <person name="Cooksey A.M."/>
            <person name="Castoe T.A."/>
            <person name="Crawford N.G."/>
            <person name="Densmore L.D."/>
            <person name="Drew J.C."/>
            <person name="Edwards S.V."/>
            <person name="Faircloth B.C."/>
            <person name="Fujita M.K."/>
            <person name="Greenwold M.J."/>
            <person name="Hoffmann F.G."/>
            <person name="Howard J.M."/>
            <person name="Iguchi T."/>
            <person name="Janes D.E."/>
            <person name="Khan S.Y."/>
            <person name="Kohno S."/>
            <person name="de Koning A.J."/>
            <person name="Lance S.L."/>
            <person name="McCarthy F.M."/>
            <person name="McCormack J.E."/>
            <person name="Merchant M.E."/>
            <person name="Peterson D.G."/>
            <person name="Pollock D.D."/>
            <person name="Pourmand N."/>
            <person name="Raney B.J."/>
            <person name="Roessler K.A."/>
            <person name="Sanford J.R."/>
            <person name="Sawyer R.H."/>
            <person name="Schmidt C.J."/>
            <person name="Triplett E.W."/>
            <person name="Tuberville T.D."/>
            <person name="Venegas-Anaya M."/>
            <person name="Howard J.T."/>
            <person name="Jarvis E.D."/>
            <person name="Guillette L.J.Jr."/>
            <person name="Glenn T.C."/>
            <person name="Green R.E."/>
            <person name="Ray D.A."/>
        </authorList>
    </citation>
    <scope>NUCLEOTIDE SEQUENCE [LARGE SCALE GENOMIC DNA]</scope>
    <source>
        <strain evidence="24">KSC_2009_1</strain>
    </source>
</reference>
<dbReference type="CDD" id="cd19770">
    <property type="entry name" value="Bbox2_TRIM19_C-V"/>
    <property type="match status" value="1"/>
</dbReference>
<dbReference type="PRINTS" id="PR00721">
    <property type="entry name" value="STOMATIN"/>
</dbReference>
<sequence>MQDNLSRSGYQALPLGDFDRFQQSSIGLYGSQKGFFSFGPAQDPVAQNQNTTDSSQGWLSWICHGIVTFLVFLLMVITFPISGWFALKIVPAYERMIVFRLGRIRAPQGPGVVLLLPFIDQWQRVDLRTRAFSVPPCKLTSKDGAVISMGADVQFRVWDPALSVMMVKDLIAATRMTAQNAMTKNLLKKSLREIQTEKLRIGDQLLLEINDMTKSWGLEVDRVELILEAVLQSPQESHSGPLTMMPPIPGLEGLDSTIQHLAMHFFSNSMATAANPNVAPETAESVETVNEVEPPAPTITTTTTTAATTRRKLGAEELLSTVELFLSESLVSQVGASYQFNILLPSGARSTYFIDLSTGSGKVGCGVPEHNPDVILEMTEKDLQAFFLGELRPLTAYMSGRLRVKGDLNVALKLEELFKAMKQQEARLDELKRVLKKESHEARNVKDLQAGSLAEFLEGAQKRYNLFCEVHEAQILSIYCSICCKPKCCTCAILDSKHRDQCCDIKAEILRRQEELCSLSEELKQKKSHYETVLPTSGTGDIGGDADPGRAHESAPAQSTVNPEVAPTRSQKSSKKIHFSPSIAKRRGGQDTEISPSPAKFIRTKADDGKWDKWARKRNQNILEQPGTSSSTGNGSGWMANSVGAVKQVDLAEPLENNVPQEDASEKQPCEDIKLLMKDYPDDVDVNLIGEIKHFHAYIKQNDSDTD</sequence>
<evidence type="ECO:0000256" key="22">
    <source>
        <dbReference type="SAM" id="Phobius"/>
    </source>
</evidence>
<dbReference type="InterPro" id="IPR036527">
    <property type="entry name" value="SCP2_sterol-bd_dom_sf"/>
</dbReference>
<evidence type="ECO:0000259" key="23">
    <source>
        <dbReference type="PROSITE" id="PS50119"/>
    </source>
</evidence>
<proteinExistence type="inferred from homology"/>
<evidence type="ECO:0000256" key="11">
    <source>
        <dbReference type="ARBA" id="ARBA00022771"/>
    </source>
</evidence>
<feature type="coiled-coil region" evidence="20">
    <location>
        <begin position="414"/>
        <end position="448"/>
    </location>
</feature>
<organism evidence="24 25">
    <name type="scientific">Alligator mississippiensis</name>
    <name type="common">American alligator</name>
    <dbReference type="NCBI Taxonomy" id="8496"/>
    <lineage>
        <taxon>Eukaryota</taxon>
        <taxon>Metazoa</taxon>
        <taxon>Chordata</taxon>
        <taxon>Craniata</taxon>
        <taxon>Vertebrata</taxon>
        <taxon>Euteleostomi</taxon>
        <taxon>Archelosauria</taxon>
        <taxon>Archosauria</taxon>
        <taxon>Crocodylia</taxon>
        <taxon>Alligatoridae</taxon>
        <taxon>Alligatorinae</taxon>
        <taxon>Alligator</taxon>
    </lineage>
</organism>
<dbReference type="InterPro" id="IPR003033">
    <property type="entry name" value="SCP2_sterol-bd_dom"/>
</dbReference>
<evidence type="ECO:0000256" key="10">
    <source>
        <dbReference type="ARBA" id="ARBA00022753"/>
    </source>
</evidence>
<dbReference type="InterPro" id="IPR000315">
    <property type="entry name" value="Znf_B-box"/>
</dbReference>
<keyword evidence="25" id="KW-1185">Reference proteome</keyword>
<keyword evidence="13" id="KW-0735">Signal-anchor</keyword>
<dbReference type="PROSITE" id="PS50119">
    <property type="entry name" value="ZF_BBOX"/>
    <property type="match status" value="1"/>
</dbReference>
<feature type="transmembrane region" description="Helical" evidence="22">
    <location>
        <begin position="58"/>
        <end position="87"/>
    </location>
</feature>
<accession>A0A151MAK4</accession>
<evidence type="ECO:0000256" key="16">
    <source>
        <dbReference type="ARBA" id="ARBA00023136"/>
    </source>
</evidence>
<evidence type="ECO:0000256" key="9">
    <source>
        <dbReference type="ARBA" id="ARBA00022692"/>
    </source>
</evidence>
<dbReference type="SUPFAM" id="SSF117892">
    <property type="entry name" value="Band 7/SPFH domain"/>
    <property type="match status" value="1"/>
</dbReference>
<evidence type="ECO:0000256" key="19">
    <source>
        <dbReference type="PROSITE-ProRule" id="PRU00024"/>
    </source>
</evidence>
<dbReference type="GO" id="GO:0031902">
    <property type="term" value="C:late endosome membrane"/>
    <property type="evidence" value="ECO:0007669"/>
    <property type="project" value="UniProtKB-SubCell"/>
</dbReference>
<keyword evidence="8" id="KW-0597">Phosphoprotein</keyword>
<dbReference type="CDD" id="cd13436">
    <property type="entry name" value="SPFH_SLP-1"/>
    <property type="match status" value="1"/>
</dbReference>
<keyword evidence="7" id="KW-1003">Cell membrane</keyword>
<keyword evidence="16 22" id="KW-0472">Membrane</keyword>
<dbReference type="PANTHER" id="PTHR10264:SF130">
    <property type="entry name" value="STOMATIN-LIKE PROTEIN 1"/>
    <property type="match status" value="1"/>
</dbReference>
<evidence type="ECO:0000256" key="1">
    <source>
        <dbReference type="ARBA" id="ARBA00004285"/>
    </source>
</evidence>
<keyword evidence="11 19" id="KW-0479">Metal-binding</keyword>
<evidence type="ECO:0000256" key="5">
    <source>
        <dbReference type="ARBA" id="ARBA00008164"/>
    </source>
</evidence>
<dbReference type="GO" id="GO:0008270">
    <property type="term" value="F:zinc ion binding"/>
    <property type="evidence" value="ECO:0007669"/>
    <property type="project" value="UniProtKB-KW"/>
</dbReference>
<evidence type="ECO:0000256" key="17">
    <source>
        <dbReference type="ARBA" id="ARBA00023329"/>
    </source>
</evidence>
<evidence type="ECO:0000256" key="7">
    <source>
        <dbReference type="ARBA" id="ARBA00022475"/>
    </source>
</evidence>
<feature type="region of interest" description="Disordered" evidence="21">
    <location>
        <begin position="530"/>
        <end position="600"/>
    </location>
</feature>
<evidence type="ECO:0000256" key="15">
    <source>
        <dbReference type="ARBA" id="ARBA00023055"/>
    </source>
</evidence>
<dbReference type="SMART" id="SM00244">
    <property type="entry name" value="PHB"/>
    <property type="match status" value="1"/>
</dbReference>
<keyword evidence="11 19" id="KW-0863">Zinc-finger</keyword>
<dbReference type="EMBL" id="AKHW03006295">
    <property type="protein sequence ID" value="KYO21548.1"/>
    <property type="molecule type" value="Genomic_DNA"/>
</dbReference>
<evidence type="ECO:0000256" key="2">
    <source>
        <dbReference type="ARBA" id="ARBA00004361"/>
    </source>
</evidence>
<dbReference type="FunFam" id="3.30.479.30:FF:000011">
    <property type="entry name" value="stomatin-like protein 1 isoform X1"/>
    <property type="match status" value="1"/>
</dbReference>
<dbReference type="InterPro" id="IPR043202">
    <property type="entry name" value="Band-7_stomatin-like"/>
</dbReference>
<keyword evidence="14 22" id="KW-1133">Transmembrane helix</keyword>
<keyword evidence="6" id="KW-0813">Transport</keyword>
<name>A0A151MAK4_ALLMI</name>
<evidence type="ECO:0000256" key="13">
    <source>
        <dbReference type="ARBA" id="ARBA00022968"/>
    </source>
</evidence>